<feature type="compositionally biased region" description="Polar residues" evidence="1">
    <location>
        <begin position="381"/>
        <end position="390"/>
    </location>
</feature>
<feature type="compositionally biased region" description="Polar residues" evidence="1">
    <location>
        <begin position="1"/>
        <end position="19"/>
    </location>
</feature>
<feature type="region of interest" description="Disordered" evidence="1">
    <location>
        <begin position="1"/>
        <end position="20"/>
    </location>
</feature>
<dbReference type="AlphaFoldDB" id="A0A517QTB0"/>
<accession>A0A517QTB0</accession>
<evidence type="ECO:0000256" key="1">
    <source>
        <dbReference type="SAM" id="MobiDB-lite"/>
    </source>
</evidence>
<evidence type="ECO:0000313" key="3">
    <source>
        <dbReference type="Proteomes" id="UP000315724"/>
    </source>
</evidence>
<reference evidence="2 3" key="1">
    <citation type="submission" date="2019-02" db="EMBL/GenBank/DDBJ databases">
        <title>Deep-cultivation of Planctomycetes and their phenomic and genomic characterization uncovers novel biology.</title>
        <authorList>
            <person name="Wiegand S."/>
            <person name="Jogler M."/>
            <person name="Boedeker C."/>
            <person name="Pinto D."/>
            <person name="Vollmers J."/>
            <person name="Rivas-Marin E."/>
            <person name="Kohn T."/>
            <person name="Peeters S.H."/>
            <person name="Heuer A."/>
            <person name="Rast P."/>
            <person name="Oberbeckmann S."/>
            <person name="Bunk B."/>
            <person name="Jeske O."/>
            <person name="Meyerdierks A."/>
            <person name="Storesund J.E."/>
            <person name="Kallscheuer N."/>
            <person name="Luecker S."/>
            <person name="Lage O.M."/>
            <person name="Pohl T."/>
            <person name="Merkel B.J."/>
            <person name="Hornburger P."/>
            <person name="Mueller R.-W."/>
            <person name="Bruemmer F."/>
            <person name="Labrenz M."/>
            <person name="Spormann A.M."/>
            <person name="Op den Camp H."/>
            <person name="Overmann J."/>
            <person name="Amann R."/>
            <person name="Jetten M.S.M."/>
            <person name="Mascher T."/>
            <person name="Medema M.H."/>
            <person name="Devos D.P."/>
            <person name="Kaster A.-K."/>
            <person name="Ovreas L."/>
            <person name="Rohde M."/>
            <person name="Galperin M.Y."/>
            <person name="Jogler C."/>
        </authorList>
    </citation>
    <scope>NUCLEOTIDE SEQUENCE [LARGE SCALE GENOMIC DNA]</scope>
    <source>
        <strain evidence="2 3">Mal48</strain>
    </source>
</reference>
<gene>
    <name evidence="2" type="ORF">Mal48_41580</name>
</gene>
<dbReference type="EMBL" id="CP036267">
    <property type="protein sequence ID" value="QDT34885.1"/>
    <property type="molecule type" value="Genomic_DNA"/>
</dbReference>
<protein>
    <submittedName>
        <fullName evidence="2">Uncharacterized protein</fullName>
    </submittedName>
</protein>
<evidence type="ECO:0000313" key="2">
    <source>
        <dbReference type="EMBL" id="QDT34885.1"/>
    </source>
</evidence>
<sequence length="513" mass="57949">MMTNTSPLKMPSDNTMNTTDRFKFRHNGPVRAMPIRISICCMTWVLISAPAIAQDLKAPAVPAATAQQLDPLNEIVDRAITTTSNRFLDADVHTPWQIIHGLLSLRENYVIKQGGQPVNAIDWISSGAKFRGTPWFQVTKHGGRAHPYNGTPYEFEGHANQFLAVIAMCNLPLDHEFVAAGGQKITMQQMVDHAKMTVSSHEEITWTLWFLTQYVDQDEQWFNEKNEPWSMERLVRMQVKASPYDAPCGGTHGMFALAYARNSYLKKHGQLRGAWLEADQKLQRYLFATQRMQNRDGSFATNWFKSVGYSNDFNERIKYSGHMLEWIVVSLPKSRLKEQWIRNAVQTLSYDLIRNAHEPADCGPLYHALHALVLYREQANPNTHPLSQPSVARAQKQPGNVTNPEKPSGEAAPSKPQLDKPVQMATQPEELKVQEANTPQRRTSSVEQQPVPVEVTTPVKEVEQNKKRRSVLMPILKQVANDEVVSSVSSDEEFLLEVTPVIPESDETETDAP</sequence>
<keyword evidence="3" id="KW-1185">Reference proteome</keyword>
<feature type="region of interest" description="Disordered" evidence="1">
    <location>
        <begin position="381"/>
        <end position="423"/>
    </location>
</feature>
<name>A0A517QTB0_9PLAN</name>
<organism evidence="2 3">
    <name type="scientific">Thalassoglobus polymorphus</name>
    <dbReference type="NCBI Taxonomy" id="2527994"/>
    <lineage>
        <taxon>Bacteria</taxon>
        <taxon>Pseudomonadati</taxon>
        <taxon>Planctomycetota</taxon>
        <taxon>Planctomycetia</taxon>
        <taxon>Planctomycetales</taxon>
        <taxon>Planctomycetaceae</taxon>
        <taxon>Thalassoglobus</taxon>
    </lineage>
</organism>
<dbReference type="KEGG" id="tpol:Mal48_41580"/>
<dbReference type="Proteomes" id="UP000315724">
    <property type="component" value="Chromosome"/>
</dbReference>
<proteinExistence type="predicted"/>